<dbReference type="SUPFAM" id="SSF49313">
    <property type="entry name" value="Cadherin-like"/>
    <property type="match status" value="2"/>
</dbReference>
<dbReference type="PROSITE" id="PS50853">
    <property type="entry name" value="FN3"/>
    <property type="match status" value="1"/>
</dbReference>
<dbReference type="Gene3D" id="2.60.40.10">
    <property type="entry name" value="Immunoglobulins"/>
    <property type="match status" value="4"/>
</dbReference>
<dbReference type="InterPro" id="IPR015919">
    <property type="entry name" value="Cadherin-like_sf"/>
</dbReference>
<evidence type="ECO:0000256" key="4">
    <source>
        <dbReference type="ARBA" id="ARBA00022825"/>
    </source>
</evidence>
<keyword evidence="4" id="KW-0720">Serine protease</keyword>
<dbReference type="EMBL" id="CAFBMT010000022">
    <property type="protein sequence ID" value="CAB4950881.1"/>
    <property type="molecule type" value="Genomic_DNA"/>
</dbReference>
<accession>A0A6J7K6Q0</accession>
<evidence type="ECO:0000313" key="8">
    <source>
        <dbReference type="EMBL" id="CAB4950881.1"/>
    </source>
</evidence>
<dbReference type="InterPro" id="IPR054399">
    <property type="entry name" value="Fervidolysin-like_N_prodom"/>
</dbReference>
<dbReference type="InterPro" id="IPR013783">
    <property type="entry name" value="Ig-like_fold"/>
</dbReference>
<evidence type="ECO:0000256" key="1">
    <source>
        <dbReference type="ARBA" id="ARBA00011073"/>
    </source>
</evidence>
<dbReference type="InterPro" id="IPR050131">
    <property type="entry name" value="Peptidase_S8_subtilisin-like"/>
</dbReference>
<dbReference type="PROSITE" id="PS51892">
    <property type="entry name" value="SUBTILASE"/>
    <property type="match status" value="1"/>
</dbReference>
<dbReference type="InterPro" id="IPR036116">
    <property type="entry name" value="FN3_sf"/>
</dbReference>
<dbReference type="PANTHER" id="PTHR43806:SF11">
    <property type="entry name" value="CEREVISIN-RELATED"/>
    <property type="match status" value="1"/>
</dbReference>
<dbReference type="SMART" id="SM00060">
    <property type="entry name" value="FN3"/>
    <property type="match status" value="2"/>
</dbReference>
<dbReference type="InterPro" id="IPR036852">
    <property type="entry name" value="Peptidase_S8/S53_dom_sf"/>
</dbReference>
<keyword evidence="2" id="KW-0645">Protease</keyword>
<evidence type="ECO:0000256" key="2">
    <source>
        <dbReference type="ARBA" id="ARBA00022670"/>
    </source>
</evidence>
<dbReference type="InterPro" id="IPR023828">
    <property type="entry name" value="Peptidase_S8_Ser-AS"/>
</dbReference>
<proteinExistence type="inferred from homology"/>
<dbReference type="Pfam" id="PF05345">
    <property type="entry name" value="He_PIG"/>
    <property type="match status" value="2"/>
</dbReference>
<sequence>MRFTRKTALTAVAVASIGITGVSTVPTAGALPTTVQRASSAPASADHVIVGFRSGVSTTEHDRVLRDHKVRSHRRVTAAVSSAQTELIQLPAGASVDTEIAALKADPAVRFAEPDYQVTEQATSDDPFFTSGQLWGMAGDASTPANQYGTGAAEAWSAGYTGSSNVVVGVIDEGIQITHPELAANIWVNPWEIAGDGIDNDGNGYIDDVNGWDFFNNDKTVFDGTATAGLDAHGTHVSGTIGGTGGNGQGVAGINWSVKIISTKFLGPAGGSISAAIAALNYLVDMKVRHGVNIVAVNNSWGGGGFSQAMSDAINLAGDHGILFIAAAGNSGTNNDTTANYPSNYDCTKGGTRGWDCVVAVAAIDSAGALASFSQYGATTVDLGAPGVDIISSVPTNSYASYAGTSMATPHVTGAVALCASINPNLDAAGIRSAIIASATPTSSLTGKTVTGGRLDVGAMAARCAVSSAAVAGAPSALTATATNESTISLSWTDGVTAETRYDIERAPSVSGVCGTYVVIGQGPANTAAYTVSNLTAATTYCFRVRAANYFGGGTTSAYSTTASATTLAAPQPYSCAASSYSWIDATTGGTSYVIGDDASATVGLPFNFSFYGTSYNSVQVASNGYLRLGAGAATAFANVTIPNAADPNAIIAPWWDDLSPNLGGTIWTTTTGTAPNRKFVASWVGVPHFGGGTTNVTFEAILDEATGDITLQYLDATTTSTASNKGVGATVGLENSTGTAGTLISYNTASLSDLSARRCSNTATLVAPTVSTTTLAAGLVGSAYSATLAATSGTAPYTWSLVSGTLPAGLSLNTSTGAITGAPTTAGTSSITVQAADTKGLVGTKALSIAVTAPAVLAISTTSLAGGTVGTAYSVTLAATGGTKPYTWSISTGTLPAGLTLNSSTGAITGTPTTSGASSITVRVTDAAARTITKALSINVVLPAIPGAFNKSAPATNATARSRTALALSWAAATGAVSYRYCVDTVNDSVCNTSWVNVGTARTVTIGALGSLTAYYWQVEAVNLGGSRAANTGTWWKFTTAV</sequence>
<dbReference type="InterPro" id="IPR022398">
    <property type="entry name" value="Peptidase_S8_His-AS"/>
</dbReference>
<feature type="domain" description="Fibronectin type-III" evidence="5">
    <location>
        <begin position="474"/>
        <end position="570"/>
    </location>
</feature>
<dbReference type="PRINTS" id="PR00723">
    <property type="entry name" value="SUBTILISIN"/>
</dbReference>
<dbReference type="EMBL" id="CAFBOL010000102">
    <property type="protein sequence ID" value="CAB5009417.1"/>
    <property type="molecule type" value="Genomic_DNA"/>
</dbReference>
<dbReference type="InterPro" id="IPR003961">
    <property type="entry name" value="FN3_dom"/>
</dbReference>
<dbReference type="PROSITE" id="PS00138">
    <property type="entry name" value="SUBTILASE_SER"/>
    <property type="match status" value="1"/>
</dbReference>
<evidence type="ECO:0000313" key="7">
    <source>
        <dbReference type="EMBL" id="CAB4750802.1"/>
    </source>
</evidence>
<evidence type="ECO:0000256" key="3">
    <source>
        <dbReference type="ARBA" id="ARBA00022801"/>
    </source>
</evidence>
<evidence type="ECO:0000313" key="9">
    <source>
        <dbReference type="EMBL" id="CAB5009417.1"/>
    </source>
</evidence>
<dbReference type="InterPro" id="IPR015500">
    <property type="entry name" value="Peptidase_S8_subtilisin-rel"/>
</dbReference>
<dbReference type="GO" id="GO:0005509">
    <property type="term" value="F:calcium ion binding"/>
    <property type="evidence" value="ECO:0007669"/>
    <property type="project" value="InterPro"/>
</dbReference>
<name>A0A6J7K6Q0_9ZZZZ</name>
<dbReference type="EMBL" id="CAESGF010000033">
    <property type="protein sequence ID" value="CAB4365471.1"/>
    <property type="molecule type" value="Genomic_DNA"/>
</dbReference>
<dbReference type="Pfam" id="PF22148">
    <property type="entry name" value="Fervidolysin_NPro-like"/>
    <property type="match status" value="1"/>
</dbReference>
<dbReference type="EMBL" id="CAEZYF010000043">
    <property type="protein sequence ID" value="CAB4750802.1"/>
    <property type="molecule type" value="Genomic_DNA"/>
</dbReference>
<dbReference type="AlphaFoldDB" id="A0A6J7K6Q0"/>
<dbReference type="GO" id="GO:0004252">
    <property type="term" value="F:serine-type endopeptidase activity"/>
    <property type="evidence" value="ECO:0007669"/>
    <property type="project" value="InterPro"/>
</dbReference>
<evidence type="ECO:0000313" key="6">
    <source>
        <dbReference type="EMBL" id="CAB4365471.1"/>
    </source>
</evidence>
<organism evidence="8">
    <name type="scientific">freshwater metagenome</name>
    <dbReference type="NCBI Taxonomy" id="449393"/>
    <lineage>
        <taxon>unclassified sequences</taxon>
        <taxon>metagenomes</taxon>
        <taxon>ecological metagenomes</taxon>
    </lineage>
</organism>
<dbReference type="InterPro" id="IPR000209">
    <property type="entry name" value="Peptidase_S8/S53_dom"/>
</dbReference>
<dbReference type="InterPro" id="IPR034204">
    <property type="entry name" value="PfSUB1-like_cat_dom"/>
</dbReference>
<dbReference type="Pfam" id="PF00041">
    <property type="entry name" value="fn3"/>
    <property type="match status" value="1"/>
</dbReference>
<dbReference type="SUPFAM" id="SSF49265">
    <property type="entry name" value="Fibronectin type III"/>
    <property type="match status" value="1"/>
</dbReference>
<gene>
    <name evidence="7" type="ORF">UFOPK2656_03528</name>
    <name evidence="8" type="ORF">UFOPK3651_02839</name>
    <name evidence="9" type="ORF">UFOPK3931_02724</name>
    <name evidence="6" type="ORF">UFOPK4189_03216</name>
</gene>
<reference evidence="8" key="1">
    <citation type="submission" date="2020-05" db="EMBL/GenBank/DDBJ databases">
        <authorList>
            <person name="Chiriac C."/>
            <person name="Salcher M."/>
            <person name="Ghai R."/>
            <person name="Kavagutti S V."/>
        </authorList>
    </citation>
    <scope>NUCLEOTIDE SEQUENCE</scope>
</reference>
<dbReference type="PANTHER" id="PTHR43806">
    <property type="entry name" value="PEPTIDASE S8"/>
    <property type="match status" value="1"/>
</dbReference>
<dbReference type="GO" id="GO:0016020">
    <property type="term" value="C:membrane"/>
    <property type="evidence" value="ECO:0007669"/>
    <property type="project" value="InterPro"/>
</dbReference>
<evidence type="ECO:0000259" key="5">
    <source>
        <dbReference type="PROSITE" id="PS50853"/>
    </source>
</evidence>
<comment type="similarity">
    <text evidence="1">Belongs to the peptidase S8 family.</text>
</comment>
<dbReference type="SUPFAM" id="SSF52743">
    <property type="entry name" value="Subtilisin-like"/>
    <property type="match status" value="1"/>
</dbReference>
<protein>
    <submittedName>
        <fullName evidence="8">Unannotated protein</fullName>
    </submittedName>
</protein>
<dbReference type="CDD" id="cd07473">
    <property type="entry name" value="Peptidases_S8_Subtilisin_like"/>
    <property type="match status" value="1"/>
</dbReference>
<dbReference type="Gene3D" id="3.40.50.200">
    <property type="entry name" value="Peptidase S8/S53 domain"/>
    <property type="match status" value="1"/>
</dbReference>
<dbReference type="PROSITE" id="PS00137">
    <property type="entry name" value="SUBTILASE_HIS"/>
    <property type="match status" value="1"/>
</dbReference>
<dbReference type="GO" id="GO:0006508">
    <property type="term" value="P:proteolysis"/>
    <property type="evidence" value="ECO:0007669"/>
    <property type="project" value="UniProtKB-KW"/>
</dbReference>
<dbReference type="CDD" id="cd00063">
    <property type="entry name" value="FN3"/>
    <property type="match status" value="1"/>
</dbReference>
<dbReference type="Pfam" id="PF00082">
    <property type="entry name" value="Peptidase_S8"/>
    <property type="match status" value="1"/>
</dbReference>
<keyword evidence="3" id="KW-0378">Hydrolase</keyword>